<dbReference type="AlphaFoldDB" id="A0A3A3GAK3"/>
<dbReference type="SUPFAM" id="SSF55729">
    <property type="entry name" value="Acyl-CoA N-acyltransferases (Nat)"/>
    <property type="match status" value="1"/>
</dbReference>
<evidence type="ECO:0000259" key="3">
    <source>
        <dbReference type="PROSITE" id="PS51186"/>
    </source>
</evidence>
<accession>A0A3A3GAK3</accession>
<evidence type="ECO:0000256" key="1">
    <source>
        <dbReference type="ARBA" id="ARBA00022679"/>
    </source>
</evidence>
<sequence>MIRIAPITADHLEDLASLYTELDGSATNRERLREKFALLRDHPDYLLLGAVHESGRLVGSVMGITCQDLTGNCRPFMVLENMIVTEEFHRSGIGQMLVQAVEQAAQERGCHSVMLFSSTWRSDAHRFYEKLGFLKDRAYGFVKPL</sequence>
<dbReference type="Pfam" id="PF00583">
    <property type="entry name" value="Acetyltransf_1"/>
    <property type="match status" value="1"/>
</dbReference>
<protein>
    <submittedName>
        <fullName evidence="4">GNAT family N-acetyltransferase</fullName>
    </submittedName>
</protein>
<dbReference type="EMBL" id="QYZD01000036">
    <property type="protein sequence ID" value="RJG20428.1"/>
    <property type="molecule type" value="Genomic_DNA"/>
</dbReference>
<dbReference type="InterPro" id="IPR016181">
    <property type="entry name" value="Acyl_CoA_acyltransferase"/>
</dbReference>
<dbReference type="PANTHER" id="PTHR43877">
    <property type="entry name" value="AMINOALKYLPHOSPHONATE N-ACETYLTRANSFERASE-RELATED-RELATED"/>
    <property type="match status" value="1"/>
</dbReference>
<dbReference type="PROSITE" id="PS51186">
    <property type="entry name" value="GNAT"/>
    <property type="match status" value="1"/>
</dbReference>
<dbReference type="OrthoDB" id="9789603at2"/>
<gene>
    <name evidence="4" type="ORF">DQX05_25175</name>
</gene>
<keyword evidence="2" id="KW-0012">Acyltransferase</keyword>
<proteinExistence type="predicted"/>
<dbReference type="InterPro" id="IPR050832">
    <property type="entry name" value="Bact_Acetyltransf"/>
</dbReference>
<evidence type="ECO:0000313" key="5">
    <source>
        <dbReference type="Proteomes" id="UP000266177"/>
    </source>
</evidence>
<dbReference type="Proteomes" id="UP000266177">
    <property type="component" value="Unassembled WGS sequence"/>
</dbReference>
<dbReference type="RefSeq" id="WP_119796094.1">
    <property type="nucleotide sequence ID" value="NZ_QYZD01000036.1"/>
</dbReference>
<comment type="caution">
    <text evidence="4">The sequence shown here is derived from an EMBL/GenBank/DDBJ whole genome shotgun (WGS) entry which is preliminary data.</text>
</comment>
<organism evidence="4 5">
    <name type="scientific">Paenibacillus thiaminolyticus</name>
    <name type="common">Bacillus thiaminolyticus</name>
    <dbReference type="NCBI Taxonomy" id="49283"/>
    <lineage>
        <taxon>Bacteria</taxon>
        <taxon>Bacillati</taxon>
        <taxon>Bacillota</taxon>
        <taxon>Bacilli</taxon>
        <taxon>Bacillales</taxon>
        <taxon>Paenibacillaceae</taxon>
        <taxon>Paenibacillus</taxon>
    </lineage>
</organism>
<dbReference type="GO" id="GO:0016747">
    <property type="term" value="F:acyltransferase activity, transferring groups other than amino-acyl groups"/>
    <property type="evidence" value="ECO:0007669"/>
    <property type="project" value="InterPro"/>
</dbReference>
<dbReference type="CDD" id="cd04301">
    <property type="entry name" value="NAT_SF"/>
    <property type="match status" value="1"/>
</dbReference>
<feature type="domain" description="N-acetyltransferase" evidence="3">
    <location>
        <begin position="2"/>
        <end position="145"/>
    </location>
</feature>
<evidence type="ECO:0000256" key="2">
    <source>
        <dbReference type="ARBA" id="ARBA00023315"/>
    </source>
</evidence>
<reference evidence="4 5" key="1">
    <citation type="submission" date="2018-09" db="EMBL/GenBank/DDBJ databases">
        <title>Paenibacillus SK2017-BO5.</title>
        <authorList>
            <person name="Piskunova J.V."/>
            <person name="Dubiley S.A."/>
            <person name="Severinov K.V."/>
        </authorList>
    </citation>
    <scope>NUCLEOTIDE SEQUENCE [LARGE SCALE GENOMIC DNA]</scope>
    <source>
        <strain evidence="4 5">BO5</strain>
    </source>
</reference>
<evidence type="ECO:0000313" key="4">
    <source>
        <dbReference type="EMBL" id="RJG20428.1"/>
    </source>
</evidence>
<name>A0A3A3GAK3_PANTH</name>
<dbReference type="Gene3D" id="3.40.630.30">
    <property type="match status" value="1"/>
</dbReference>
<keyword evidence="1 4" id="KW-0808">Transferase</keyword>
<dbReference type="InterPro" id="IPR000182">
    <property type="entry name" value="GNAT_dom"/>
</dbReference>